<organism evidence="2 3">
    <name type="scientific">Eumeta variegata</name>
    <name type="common">Bagworm moth</name>
    <name type="synonym">Eumeta japonica</name>
    <dbReference type="NCBI Taxonomy" id="151549"/>
    <lineage>
        <taxon>Eukaryota</taxon>
        <taxon>Metazoa</taxon>
        <taxon>Ecdysozoa</taxon>
        <taxon>Arthropoda</taxon>
        <taxon>Hexapoda</taxon>
        <taxon>Insecta</taxon>
        <taxon>Pterygota</taxon>
        <taxon>Neoptera</taxon>
        <taxon>Endopterygota</taxon>
        <taxon>Lepidoptera</taxon>
        <taxon>Glossata</taxon>
        <taxon>Ditrysia</taxon>
        <taxon>Tineoidea</taxon>
        <taxon>Psychidae</taxon>
        <taxon>Oiketicinae</taxon>
        <taxon>Eumeta</taxon>
    </lineage>
</organism>
<reference evidence="2 3" key="1">
    <citation type="journal article" date="2019" name="Commun. Biol.">
        <title>The bagworm genome reveals a unique fibroin gene that provides high tensile strength.</title>
        <authorList>
            <person name="Kono N."/>
            <person name="Nakamura H."/>
            <person name="Ohtoshi R."/>
            <person name="Tomita M."/>
            <person name="Numata K."/>
            <person name="Arakawa K."/>
        </authorList>
    </citation>
    <scope>NUCLEOTIDE SEQUENCE [LARGE SCALE GENOMIC DNA]</scope>
</reference>
<protein>
    <submittedName>
        <fullName evidence="2">Uncharacterized protein</fullName>
    </submittedName>
</protein>
<accession>A0A4C1SSA5</accession>
<dbReference type="Proteomes" id="UP000299102">
    <property type="component" value="Unassembled WGS sequence"/>
</dbReference>
<feature type="compositionally biased region" description="Low complexity" evidence="1">
    <location>
        <begin position="19"/>
        <end position="34"/>
    </location>
</feature>
<feature type="region of interest" description="Disordered" evidence="1">
    <location>
        <begin position="67"/>
        <end position="96"/>
    </location>
</feature>
<name>A0A4C1SSA5_EUMVA</name>
<gene>
    <name evidence="2" type="ORF">EVAR_101540_1</name>
</gene>
<dbReference type="EMBL" id="BGZK01003852">
    <property type="protein sequence ID" value="GBP05049.1"/>
    <property type="molecule type" value="Genomic_DNA"/>
</dbReference>
<dbReference type="AlphaFoldDB" id="A0A4C1SSA5"/>
<evidence type="ECO:0000313" key="3">
    <source>
        <dbReference type="Proteomes" id="UP000299102"/>
    </source>
</evidence>
<keyword evidence="3" id="KW-1185">Reference proteome</keyword>
<comment type="caution">
    <text evidence="2">The sequence shown here is derived from an EMBL/GenBank/DDBJ whole genome shotgun (WGS) entry which is preliminary data.</text>
</comment>
<evidence type="ECO:0000256" key="1">
    <source>
        <dbReference type="SAM" id="MobiDB-lite"/>
    </source>
</evidence>
<evidence type="ECO:0000313" key="2">
    <source>
        <dbReference type="EMBL" id="GBP05049.1"/>
    </source>
</evidence>
<sequence length="96" mass="10959">MEVVLREVQSPGTSTNTANQPRIQQTAQNQRQTQSEMFPPTTPSSIGSLVPFHEYKPCRRKLWPNQREKQAEAKLRGRKSVAREPVKANENDARIC</sequence>
<feature type="region of interest" description="Disordered" evidence="1">
    <location>
        <begin position="1"/>
        <end position="49"/>
    </location>
</feature>
<proteinExistence type="predicted"/>